<organism evidence="2 4">
    <name type="scientific">Chromobacterium vaccinii</name>
    <dbReference type="NCBI Taxonomy" id="1108595"/>
    <lineage>
        <taxon>Bacteria</taxon>
        <taxon>Pseudomonadati</taxon>
        <taxon>Pseudomonadota</taxon>
        <taxon>Betaproteobacteria</taxon>
        <taxon>Neisseriales</taxon>
        <taxon>Chromobacteriaceae</taxon>
        <taxon>Chromobacterium</taxon>
    </lineage>
</organism>
<dbReference type="GO" id="GO:0005886">
    <property type="term" value="C:plasma membrane"/>
    <property type="evidence" value="ECO:0007669"/>
    <property type="project" value="InterPro"/>
</dbReference>
<evidence type="ECO:0000313" key="5">
    <source>
        <dbReference type="Proteomes" id="UP001455709"/>
    </source>
</evidence>
<evidence type="ECO:0000313" key="4">
    <source>
        <dbReference type="Proteomes" id="UP000178776"/>
    </source>
</evidence>
<dbReference type="Proteomes" id="UP000178776">
    <property type="component" value="Chromosome"/>
</dbReference>
<keyword evidence="5" id="KW-1185">Reference proteome</keyword>
<dbReference type="KEGG" id="cvc:BKX93_21205"/>
<dbReference type="Pfam" id="PF09604">
    <property type="entry name" value="Potass_KdpF"/>
    <property type="match status" value="1"/>
</dbReference>
<dbReference type="GeneID" id="97480195"/>
<evidence type="ECO:0000313" key="3">
    <source>
        <dbReference type="EMBL" id="MEO2215854.1"/>
    </source>
</evidence>
<keyword evidence="1" id="KW-0812">Transmembrane</keyword>
<reference evidence="2 4" key="1">
    <citation type="submission" date="2016-10" db="EMBL/GenBank/DDBJ databases">
        <title>Chromobacterium muskegensis sp. nov., an insecticidal bacterium isolated from Sphagnum bogs.</title>
        <authorList>
            <person name="Sparks M.E."/>
            <person name="Blackburn M.B."/>
            <person name="Gundersen-Rindal D.E."/>
            <person name="Mitchell A."/>
            <person name="Farrar R."/>
            <person name="Kuhar D."/>
        </authorList>
    </citation>
    <scope>NUCLEOTIDE SEQUENCE [LARGE SCALE GENOMIC DNA]</scope>
    <source>
        <strain evidence="2 4">21-1</strain>
    </source>
</reference>
<dbReference type="EMBL" id="CP017707">
    <property type="protein sequence ID" value="AOZ52271.1"/>
    <property type="molecule type" value="Genomic_DNA"/>
</dbReference>
<evidence type="ECO:0000256" key="1">
    <source>
        <dbReference type="SAM" id="Phobius"/>
    </source>
</evidence>
<reference evidence="3 5" key="2">
    <citation type="submission" date="2024-05" db="EMBL/GenBank/DDBJ databases">
        <authorList>
            <person name="De Oliveira J.P."/>
            <person name="Noriler S.A."/>
            <person name="De Oliveira A.G."/>
            <person name="Sipoli D.S."/>
        </authorList>
    </citation>
    <scope>NUCLEOTIDE SEQUENCE [LARGE SCALE GENOMIC DNA]</scope>
    <source>
        <strain evidence="3 5">LABIM189</strain>
    </source>
</reference>
<feature type="transmembrane region" description="Helical" evidence="1">
    <location>
        <begin position="6"/>
        <end position="24"/>
    </location>
</feature>
<dbReference type="NCBIfam" id="TIGR02115">
    <property type="entry name" value="potass_kdpF"/>
    <property type="match status" value="1"/>
</dbReference>
<gene>
    <name evidence="3" type="primary">kdpF</name>
    <name evidence="3" type="ORF">ABGV49_02090</name>
    <name evidence="2" type="ORF">BKX93_21205</name>
</gene>
<protein>
    <submittedName>
        <fullName evidence="3">K(+)-transporting ATPase subunit F</fullName>
    </submittedName>
    <submittedName>
        <fullName evidence="2">Potassium-transporting ATPase subunit F</fullName>
    </submittedName>
</protein>
<proteinExistence type="predicted"/>
<dbReference type="RefSeq" id="WP_021476355.1">
    <property type="nucleotide sequence ID" value="NZ_CP017707.1"/>
</dbReference>
<evidence type="ECO:0000313" key="2">
    <source>
        <dbReference type="EMBL" id="AOZ52271.1"/>
    </source>
</evidence>
<accession>A0A1D9LM17</accession>
<dbReference type="GeneID" id="68843718"/>
<name>A0A1D9LM17_9NEIS</name>
<keyword evidence="1" id="KW-1133">Transmembrane helix</keyword>
<dbReference type="GO" id="GO:0008556">
    <property type="term" value="F:P-type potassium transmembrane transporter activity"/>
    <property type="evidence" value="ECO:0007669"/>
    <property type="project" value="InterPro"/>
</dbReference>
<dbReference type="EMBL" id="JBDOJC010000001">
    <property type="protein sequence ID" value="MEO2215854.1"/>
    <property type="molecule type" value="Genomic_DNA"/>
</dbReference>
<dbReference type="Proteomes" id="UP001455709">
    <property type="component" value="Unassembled WGS sequence"/>
</dbReference>
<dbReference type="AlphaFoldDB" id="A0A1D9LM17"/>
<sequence length="29" mass="3334">MTAWYLISALLALGLFVYLIYALVKPENF</sequence>
<dbReference type="InterPro" id="IPR011726">
    <property type="entry name" value="KdpF"/>
</dbReference>
<keyword evidence="1" id="KW-0472">Membrane</keyword>